<keyword evidence="5" id="KW-1185">Reference proteome</keyword>
<dbReference type="EMBL" id="CP016070">
    <property type="protein sequence ID" value="AOW79601.1"/>
    <property type="molecule type" value="Genomic_DNA"/>
</dbReference>
<dbReference type="AlphaFoldDB" id="A0A1D8S2P6"/>
<dbReference type="EMBL" id="CP016804">
    <property type="protein sequence ID" value="APE94852.1"/>
    <property type="molecule type" value="Genomic_DNA"/>
</dbReference>
<dbReference type="InterPro" id="IPR058469">
    <property type="entry name" value="DUF8156"/>
</dbReference>
<name>A0A1D8S2P6_9EURY</name>
<accession>A0A1J1A9Q0</accession>
<dbReference type="Proteomes" id="UP000186165">
    <property type="component" value="Chromosome"/>
</dbReference>
<dbReference type="RefSeq" id="WP_070364360.1">
    <property type="nucleotide sequence ID" value="NZ_CP016070.1"/>
</dbReference>
<dbReference type="Pfam" id="PF26485">
    <property type="entry name" value="DUF8156"/>
    <property type="match status" value="1"/>
</dbReference>
<organism evidence="2 4">
    <name type="scientific">Halodesulfurarchaeum formicicum</name>
    <dbReference type="NCBI Taxonomy" id="1873524"/>
    <lineage>
        <taxon>Archaea</taxon>
        <taxon>Methanobacteriati</taxon>
        <taxon>Methanobacteriota</taxon>
        <taxon>Stenosarchaea group</taxon>
        <taxon>Halobacteria</taxon>
        <taxon>Halobacteriales</taxon>
        <taxon>Halobacteriaceae</taxon>
        <taxon>Halodesulfurarchaeum</taxon>
    </lineage>
</organism>
<reference evidence="2 4" key="1">
    <citation type="submission" date="2016-06" db="EMBL/GenBank/DDBJ databases">
        <title>Discovery of anaerobic lithoheterotrophic haloarchaeon capable of sulfur respiration by hydrogen and formate.</title>
        <authorList>
            <person name="Sorokin D.Y."/>
            <person name="Kublanov I.V."/>
            <person name="Roman P."/>
            <person name="Sinninghe Damste J.S."/>
            <person name="Golyshin P.N."/>
            <person name="Rojo D."/>
            <person name="Ciordia S."/>
            <person name="Mena Md.C."/>
            <person name="Ferrer M."/>
            <person name="Smedile F."/>
            <person name="Messina E."/>
            <person name="La Cono V."/>
            <person name="Yakimov M.M."/>
        </authorList>
    </citation>
    <scope>NUCLEOTIDE SEQUENCE [LARGE SCALE GENOMIC DNA]</scope>
    <source>
        <strain evidence="2 4">HTSR1</strain>
    </source>
</reference>
<sequence>MGRTNPTYRDRLDALEADWGPYRRSLRQHEQGPFDRLWEHARAHADASGMYNPADPMQTVLLSVCLEQERAIQTLTERVSSLEAD</sequence>
<feature type="domain" description="DUF8156" evidence="1">
    <location>
        <begin position="1"/>
        <end position="84"/>
    </location>
</feature>
<reference evidence="5" key="2">
    <citation type="submission" date="2016-08" db="EMBL/GenBank/DDBJ databases">
        <title>Discovery of first anaerobic lithoheterotrophic haloarchae widely represented in hypersaline habitats.</title>
        <authorList>
            <person name="Sorokin D.Y."/>
            <person name="Kublanov I.V."/>
            <person name="Roman P."/>
            <person name="Sinninghe Damste J.S."/>
            <person name="Golyshin P.N."/>
            <person name="Rojo D."/>
            <person name="Ciordia S."/>
            <person name="Mena Md.C."/>
            <person name="Ferrer M."/>
            <person name="Smedile F."/>
            <person name="Messina E."/>
            <person name="La Cono V."/>
            <person name="Yakimov M.M."/>
        </authorList>
    </citation>
    <scope>NUCLEOTIDE SEQUENCE [LARGE SCALE GENOMIC DNA]</scope>
    <source>
        <strain evidence="5">HSR6</strain>
    </source>
</reference>
<dbReference type="Proteomes" id="UP000185608">
    <property type="component" value="Chromosome"/>
</dbReference>
<proteinExistence type="predicted"/>
<dbReference type="KEGG" id="halh:HTSR_0401"/>
<protein>
    <recommendedName>
        <fullName evidence="1">DUF8156 domain-containing protein</fullName>
    </recommendedName>
</protein>
<dbReference type="STRING" id="1873524.HSR6_0386"/>
<evidence type="ECO:0000313" key="5">
    <source>
        <dbReference type="Proteomes" id="UP000186165"/>
    </source>
</evidence>
<dbReference type="KEGG" id="hhsr:HSR6_0386"/>
<evidence type="ECO:0000313" key="4">
    <source>
        <dbReference type="Proteomes" id="UP000185608"/>
    </source>
</evidence>
<dbReference type="OrthoDB" id="11496at2157"/>
<evidence type="ECO:0000259" key="1">
    <source>
        <dbReference type="Pfam" id="PF26485"/>
    </source>
</evidence>
<reference evidence="3" key="3">
    <citation type="journal article" date="2017" name="ISME J.">
        <title>Discovery of anaerobic lithoheterotrophic haloarchaea, ubiquitous in hypersaline habitats.</title>
        <authorList>
            <person name="Sorokin D.Y."/>
            <person name="Messina E."/>
            <person name="Smedile F."/>
            <person name="Roman P."/>
            <person name="Damste J.S.S."/>
            <person name="Ciordia S."/>
            <person name="Mena M.C."/>
            <person name="Ferrer M."/>
            <person name="Golyshin P.N."/>
            <person name="Kublanov I.V."/>
            <person name="Samarov N.I."/>
            <person name="Toshchakov S.V."/>
            <person name="La Cono V."/>
            <person name="Yakimov M.M."/>
        </authorList>
    </citation>
    <scope>NUCLEOTIDE SEQUENCE</scope>
    <source>
        <strain evidence="3">HSR6</strain>
    </source>
</reference>
<accession>A0A1D8S2P6</accession>
<gene>
    <name evidence="3" type="ORF">HSR6_0386</name>
    <name evidence="2" type="ORF">HTSR_0401</name>
</gene>
<evidence type="ECO:0000313" key="2">
    <source>
        <dbReference type="EMBL" id="AOW79601.1"/>
    </source>
</evidence>
<dbReference type="GeneID" id="34829405"/>
<evidence type="ECO:0000313" key="3">
    <source>
        <dbReference type="EMBL" id="APE94852.1"/>
    </source>
</evidence>